<dbReference type="GO" id="GO:0051231">
    <property type="term" value="P:spindle elongation"/>
    <property type="evidence" value="ECO:0007669"/>
    <property type="project" value="TreeGrafter"/>
</dbReference>
<keyword evidence="6" id="KW-0505">Motor protein</keyword>
<comment type="caution">
    <text evidence="10">The sequence shown here is derived from an EMBL/GenBank/DDBJ whole genome shotgun (WGS) entry which is preliminary data.</text>
</comment>
<dbReference type="GO" id="GO:0007052">
    <property type="term" value="P:mitotic spindle organization"/>
    <property type="evidence" value="ECO:0007669"/>
    <property type="project" value="TreeGrafter"/>
</dbReference>
<dbReference type="PROSITE" id="PS50067">
    <property type="entry name" value="KINESIN_MOTOR_2"/>
    <property type="match status" value="1"/>
</dbReference>
<dbReference type="GO" id="GO:0007018">
    <property type="term" value="P:microtubule-based movement"/>
    <property type="evidence" value="ECO:0007669"/>
    <property type="project" value="InterPro"/>
</dbReference>
<evidence type="ECO:0000256" key="1">
    <source>
        <dbReference type="ARBA" id="ARBA00004496"/>
    </source>
</evidence>
<dbReference type="SUPFAM" id="SSF52540">
    <property type="entry name" value="P-loop containing nucleoside triphosphate hydrolases"/>
    <property type="match status" value="1"/>
</dbReference>
<name>A0AAD5TAB6_9FUNG</name>
<evidence type="ECO:0000259" key="9">
    <source>
        <dbReference type="PROSITE" id="PS50067"/>
    </source>
</evidence>
<dbReference type="Pfam" id="PF00225">
    <property type="entry name" value="Kinesin"/>
    <property type="match status" value="1"/>
</dbReference>
<feature type="domain" description="Kinesin motor" evidence="9">
    <location>
        <begin position="11"/>
        <end position="380"/>
    </location>
</feature>
<keyword evidence="2" id="KW-0963">Cytoplasm</keyword>
<dbReference type="GO" id="GO:0005875">
    <property type="term" value="C:microtubule associated complex"/>
    <property type="evidence" value="ECO:0007669"/>
    <property type="project" value="TreeGrafter"/>
</dbReference>
<gene>
    <name evidence="10" type="primary">KIF4A</name>
    <name evidence="10" type="ORF">HK100_007235</name>
</gene>
<evidence type="ECO:0000256" key="2">
    <source>
        <dbReference type="ARBA" id="ARBA00022490"/>
    </source>
</evidence>
<dbReference type="PRINTS" id="PR00380">
    <property type="entry name" value="KINESINHEAVY"/>
</dbReference>
<keyword evidence="5 7" id="KW-0175">Coiled coil</keyword>
<feature type="coiled-coil region" evidence="7">
    <location>
        <begin position="1052"/>
        <end position="1079"/>
    </location>
</feature>
<dbReference type="InterPro" id="IPR019821">
    <property type="entry name" value="Kinesin_motor_CS"/>
</dbReference>
<dbReference type="PROSITE" id="PS00411">
    <property type="entry name" value="KINESIN_MOTOR_1"/>
    <property type="match status" value="1"/>
</dbReference>
<feature type="region of interest" description="Disordered" evidence="8">
    <location>
        <begin position="897"/>
        <end position="916"/>
    </location>
</feature>
<evidence type="ECO:0000256" key="4">
    <source>
        <dbReference type="ARBA" id="ARBA00022840"/>
    </source>
</evidence>
<evidence type="ECO:0000313" key="10">
    <source>
        <dbReference type="EMBL" id="KAJ3141405.1"/>
    </source>
</evidence>
<evidence type="ECO:0000256" key="5">
    <source>
        <dbReference type="ARBA" id="ARBA00023054"/>
    </source>
</evidence>
<dbReference type="PANTHER" id="PTHR47969:SF15">
    <property type="entry name" value="CHROMOSOME-ASSOCIATED KINESIN KIF4A-RELATED"/>
    <property type="match status" value="1"/>
</dbReference>
<dbReference type="GO" id="GO:0005524">
    <property type="term" value="F:ATP binding"/>
    <property type="evidence" value="ECO:0007669"/>
    <property type="project" value="UniProtKB-UniRule"/>
</dbReference>
<dbReference type="PANTHER" id="PTHR47969">
    <property type="entry name" value="CHROMOSOME-ASSOCIATED KINESIN KIF4A-RELATED"/>
    <property type="match status" value="1"/>
</dbReference>
<accession>A0AAD5TAB6</accession>
<sequence>MFQEKENNTQPVTVAIRIRPPNAIPQSAPKSIRLCLAPIPSSNSVCLAKDDPVLTNSNAPVTTNNTSHITSLTLPKKTFTFDKVYLTDSSQSELYDTSCANLVSQFIDGFNVTIFAYGQTSSGKTYTMGSNNDLNTPNDQMGIIPRVVGQIMNTIEEQVRDLLIQHNDVKEITIREDRNGAITVSGVHEQEVSSAADLYRCLEIGGAERTTGDTKMHLASSRSHAIFTLTLEQKLDTSKLVGMKTDEENLGCATLNLPSSRLLKCSKLHLVDLAGSERVKRTGAEGLRLKESVKINSGLLALGNVISVLGEMHDATTSTSAGVIGPPLHVPYRDSKLTRLLQNSLGGNAKTLMLACVSPCDEDYEETLNTLKYADRARKIQNKPIMNTIDYQVLNIFSLAVKLASMQERIDFLEAQISKNPESISCQLDLQSLPKKSNMEIFSKNHQFTDMDNEQLITYFVDEIKNRTIRGTNAIKALQDTKNENERLIERITDLEERLHIARLKSESNSNHLKKYAIELRDAFSCKKNLEKDWNAVFNVMEAILADFTVGDKAKLFERLKKELGNSLWENFSDVCEAYKPNLLKLEKNYDSDCQFPVIIAISNPTPPIPQKKRFSVSADPRLKRGNSKIFENSAVTEAARIEQLEKNLLESKSRQIELQHEIDSMRQEHAAERAKFQNESRLIETLRNVNSALEIRIASAGKNREKFDAASMFTQTDVVSPMIALAAEPSVRDLSMQDLIQEITLSNRDLDLKTNKPKSVGEIRLLTPEYANTIKMLALEDEYEINDTVNQTPLNDENSNNDLQPLQSNDQMLVDLKNVLKLKAELQRELSMRNKEMEKLKHIHVDKVMKMERELEAANRDFSKATTDLEEVLAGREKLKDEYEKRIKLAKSKSRIKEQEKLTRDKESTDRKISETQQEIEKLQIALSNSKKKSKEDAEKVSELEIRRTKDVAVLNRALEEESKKIRQLEVQLELTKKKLDRKEEECFALSKKLKDGTTIDRVSRSKSKIAAKTAGIHVDSGTKDGANTLEALNSTAAVQALEAEANQKNLSDLKHQRKVLGRELMELRQQRKLVENSLEENSLLVDKNTRTRPTTADTDEIDFSALFLEFASDEESLQVIKHLQSSSLIESRSIVIGCLRELAEMKKLEERYELELQKSRHESETLKEQIQNSKNSFEKKIVEISMVADNASQTKQIVSRANSSNGGSSSNCEQEDENVEFYKQTSKELKVKLRELFALNYSLTKQLEIRSQSQQSDECTERDCAHRIIEASIYRSYVSLFFVALVLKNIFTHTPPDSLIDLVPPPKKQNQMKPILFDCFDGLNTAFTIKLIASGSNDSGIIDASRLKINLSDHNI</sequence>
<evidence type="ECO:0000313" key="11">
    <source>
        <dbReference type="Proteomes" id="UP001211907"/>
    </source>
</evidence>
<dbReference type="Gene3D" id="3.40.850.10">
    <property type="entry name" value="Kinesin motor domain"/>
    <property type="match status" value="1"/>
</dbReference>
<dbReference type="EMBL" id="JADGJH010000034">
    <property type="protein sequence ID" value="KAJ3141405.1"/>
    <property type="molecule type" value="Genomic_DNA"/>
</dbReference>
<feature type="region of interest" description="Disordered" evidence="8">
    <location>
        <begin position="1198"/>
        <end position="1218"/>
    </location>
</feature>
<evidence type="ECO:0000256" key="3">
    <source>
        <dbReference type="ARBA" id="ARBA00022741"/>
    </source>
</evidence>
<keyword evidence="11" id="KW-1185">Reference proteome</keyword>
<dbReference type="GO" id="GO:0008017">
    <property type="term" value="F:microtubule binding"/>
    <property type="evidence" value="ECO:0007669"/>
    <property type="project" value="InterPro"/>
</dbReference>
<feature type="compositionally biased region" description="Low complexity" evidence="8">
    <location>
        <begin position="1204"/>
        <end position="1213"/>
    </location>
</feature>
<dbReference type="GO" id="GO:0003777">
    <property type="term" value="F:microtubule motor activity"/>
    <property type="evidence" value="ECO:0007669"/>
    <property type="project" value="InterPro"/>
</dbReference>
<dbReference type="SMART" id="SM00129">
    <property type="entry name" value="KISc"/>
    <property type="match status" value="1"/>
</dbReference>
<feature type="coiled-coil region" evidence="7">
    <location>
        <begin position="475"/>
        <end position="505"/>
    </location>
</feature>
<evidence type="ECO:0000256" key="8">
    <source>
        <dbReference type="SAM" id="MobiDB-lite"/>
    </source>
</evidence>
<evidence type="ECO:0000256" key="6">
    <source>
        <dbReference type="PROSITE-ProRule" id="PRU00283"/>
    </source>
</evidence>
<dbReference type="InterPro" id="IPR036961">
    <property type="entry name" value="Kinesin_motor_dom_sf"/>
</dbReference>
<comment type="subcellular location">
    <subcellularLocation>
        <location evidence="1">Cytoplasm</location>
    </subcellularLocation>
</comment>
<dbReference type="InterPro" id="IPR027640">
    <property type="entry name" value="Kinesin-like_fam"/>
</dbReference>
<evidence type="ECO:0000256" key="7">
    <source>
        <dbReference type="SAM" id="Coils"/>
    </source>
</evidence>
<proteinExistence type="inferred from homology"/>
<comment type="similarity">
    <text evidence="6">Belongs to the TRAFAC class myosin-kinesin ATPase superfamily. Kinesin family.</text>
</comment>
<reference evidence="10" key="1">
    <citation type="submission" date="2020-05" db="EMBL/GenBank/DDBJ databases">
        <title>Phylogenomic resolution of chytrid fungi.</title>
        <authorList>
            <person name="Stajich J.E."/>
            <person name="Amses K."/>
            <person name="Simmons R."/>
            <person name="Seto K."/>
            <person name="Myers J."/>
            <person name="Bonds A."/>
            <person name="Quandt C.A."/>
            <person name="Barry K."/>
            <person name="Liu P."/>
            <person name="Grigoriev I."/>
            <person name="Longcore J.E."/>
            <person name="James T.Y."/>
        </authorList>
    </citation>
    <scope>NUCLEOTIDE SEQUENCE</scope>
    <source>
        <strain evidence="10">JEL0513</strain>
    </source>
</reference>
<protein>
    <submittedName>
        <fullName evidence="10">Chromosome-associated kinesin kif4a</fullName>
    </submittedName>
</protein>
<dbReference type="GO" id="GO:0005737">
    <property type="term" value="C:cytoplasm"/>
    <property type="evidence" value="ECO:0007669"/>
    <property type="project" value="UniProtKB-SubCell"/>
</dbReference>
<dbReference type="InterPro" id="IPR027417">
    <property type="entry name" value="P-loop_NTPase"/>
</dbReference>
<feature type="binding site" evidence="6">
    <location>
        <begin position="118"/>
        <end position="125"/>
    </location>
    <ligand>
        <name>ATP</name>
        <dbReference type="ChEBI" id="CHEBI:30616"/>
    </ligand>
</feature>
<keyword evidence="4 6" id="KW-0067">ATP-binding</keyword>
<dbReference type="Proteomes" id="UP001211907">
    <property type="component" value="Unassembled WGS sequence"/>
</dbReference>
<feature type="coiled-coil region" evidence="7">
    <location>
        <begin position="1144"/>
        <end position="1178"/>
    </location>
</feature>
<organism evidence="10 11">
    <name type="scientific">Physocladia obscura</name>
    <dbReference type="NCBI Taxonomy" id="109957"/>
    <lineage>
        <taxon>Eukaryota</taxon>
        <taxon>Fungi</taxon>
        <taxon>Fungi incertae sedis</taxon>
        <taxon>Chytridiomycota</taxon>
        <taxon>Chytridiomycota incertae sedis</taxon>
        <taxon>Chytridiomycetes</taxon>
        <taxon>Chytridiales</taxon>
        <taxon>Chytriomycetaceae</taxon>
        <taxon>Physocladia</taxon>
    </lineage>
</organism>
<dbReference type="InterPro" id="IPR001752">
    <property type="entry name" value="Kinesin_motor_dom"/>
</dbReference>
<keyword evidence="3 6" id="KW-0547">Nucleotide-binding</keyword>